<dbReference type="RefSeq" id="WP_129697754.1">
    <property type="nucleotide sequence ID" value="NZ_KQ033912.1"/>
</dbReference>
<dbReference type="PANTHER" id="PTHR43143:SF1">
    <property type="entry name" value="SERINE_THREONINE-PROTEIN PHOSPHATASE CPPED1"/>
    <property type="match status" value="1"/>
</dbReference>
<dbReference type="PROSITE" id="PS51257">
    <property type="entry name" value="PROKAR_LIPOPROTEIN"/>
    <property type="match status" value="1"/>
</dbReference>
<evidence type="ECO:0000259" key="1">
    <source>
        <dbReference type="Pfam" id="PF00149"/>
    </source>
</evidence>
<dbReference type="HOGENOM" id="CLU_810671_0_0_10"/>
<proteinExistence type="predicted"/>
<name>A0A0F5JGU2_9BACT</name>
<evidence type="ECO:0000313" key="2">
    <source>
        <dbReference type="EMBL" id="KKB56953.1"/>
    </source>
</evidence>
<sequence>MDIEKMKMVKIKCFFYVTFLACLLAGCQERRTSRMAESITVQDGNVYYYIKGLEKPFNVLFLADTHFTIEDERGRDYYDYTRRMGGSTVEPENYGKGNGRDLALCASLDKAKKEGSELVILGGDIINFPSLASVEYIDSLLDKSGLEWMYIAGNHDWHYEGESGTAFFQREKWTYSNLKDLYQGDNPMCYSKVVHNINFVMIDNSAFEITQEQLSFLQGQINRGLPIILSMHIPVYLSGHNIDYGCGHPDWNKKNDIYYEIERRDPWPEKGFTEITYQFRNLVLNSPEVIGIYAGHTHEEAIDFFNDKLQYVVDANYNKKDVLIHFIPSD</sequence>
<evidence type="ECO:0000313" key="3">
    <source>
        <dbReference type="Proteomes" id="UP000033047"/>
    </source>
</evidence>
<dbReference type="PATRIC" id="fig|927665.4.peg.1640"/>
<dbReference type="InterPro" id="IPR029052">
    <property type="entry name" value="Metallo-depent_PP-like"/>
</dbReference>
<organism evidence="2 3">
    <name type="scientific">Parabacteroides goldsteinii DSM 19448 = WAL 12034</name>
    <dbReference type="NCBI Taxonomy" id="927665"/>
    <lineage>
        <taxon>Bacteria</taxon>
        <taxon>Pseudomonadati</taxon>
        <taxon>Bacteroidota</taxon>
        <taxon>Bacteroidia</taxon>
        <taxon>Bacteroidales</taxon>
        <taxon>Tannerellaceae</taxon>
        <taxon>Parabacteroides</taxon>
    </lineage>
</organism>
<dbReference type="InterPro" id="IPR004843">
    <property type="entry name" value="Calcineurin-like_PHP"/>
</dbReference>
<protein>
    <recommendedName>
        <fullName evidence="1">Calcineurin-like phosphoesterase domain-containing protein</fullName>
    </recommendedName>
</protein>
<dbReference type="PANTHER" id="PTHR43143">
    <property type="entry name" value="METALLOPHOSPHOESTERASE, CALCINEURIN SUPERFAMILY"/>
    <property type="match status" value="1"/>
</dbReference>
<feature type="domain" description="Calcineurin-like phosphoesterase" evidence="1">
    <location>
        <begin position="58"/>
        <end position="299"/>
    </location>
</feature>
<dbReference type="SUPFAM" id="SSF56300">
    <property type="entry name" value="Metallo-dependent phosphatases"/>
    <property type="match status" value="1"/>
</dbReference>
<dbReference type="EMBL" id="AQHV01000010">
    <property type="protein sequence ID" value="KKB56953.1"/>
    <property type="molecule type" value="Genomic_DNA"/>
</dbReference>
<dbReference type="InterPro" id="IPR051918">
    <property type="entry name" value="STPP_CPPED1"/>
</dbReference>
<dbReference type="Pfam" id="PF00149">
    <property type="entry name" value="Metallophos"/>
    <property type="match status" value="1"/>
</dbReference>
<dbReference type="STRING" id="927665.HMPREF1535_01605"/>
<dbReference type="Gene3D" id="3.60.21.10">
    <property type="match status" value="1"/>
</dbReference>
<accession>A0A0F5JGU2</accession>
<reference evidence="2 3" key="1">
    <citation type="submission" date="2013-04" db="EMBL/GenBank/DDBJ databases">
        <title>The Genome Sequence of Parabacteroides goldsteinii DSM 19448.</title>
        <authorList>
            <consortium name="The Broad Institute Genomics Platform"/>
            <person name="Earl A."/>
            <person name="Ward D."/>
            <person name="Feldgarden M."/>
            <person name="Gevers D."/>
            <person name="Martens E."/>
            <person name="Sakamoto M."/>
            <person name="Benno Y."/>
            <person name="Song Y."/>
            <person name="Liu C."/>
            <person name="Lee J."/>
            <person name="Bolanos M."/>
            <person name="Vaisanen M.L."/>
            <person name="Finegold S.M."/>
            <person name="Walker B."/>
            <person name="Young S."/>
            <person name="Zeng Q."/>
            <person name="Gargeya S."/>
            <person name="Fitzgerald M."/>
            <person name="Haas B."/>
            <person name="Abouelleil A."/>
            <person name="Allen A.W."/>
            <person name="Alvarado L."/>
            <person name="Arachchi H.M."/>
            <person name="Berlin A.M."/>
            <person name="Chapman S.B."/>
            <person name="Gainer-Dewar J."/>
            <person name="Goldberg J."/>
            <person name="Griggs A."/>
            <person name="Gujja S."/>
            <person name="Hansen M."/>
            <person name="Howarth C."/>
            <person name="Imamovic A."/>
            <person name="Ireland A."/>
            <person name="Larimer J."/>
            <person name="McCowan C."/>
            <person name="Murphy C."/>
            <person name="Pearson M."/>
            <person name="Poon T.W."/>
            <person name="Priest M."/>
            <person name="Roberts A."/>
            <person name="Saif S."/>
            <person name="Shea T."/>
            <person name="Sisk P."/>
            <person name="Sykes S."/>
            <person name="Wortman J."/>
            <person name="Nusbaum C."/>
            <person name="Birren B."/>
        </authorList>
    </citation>
    <scope>NUCLEOTIDE SEQUENCE [LARGE SCALE GENOMIC DNA]</scope>
    <source>
        <strain evidence="2 3">DSM 19448</strain>
    </source>
</reference>
<gene>
    <name evidence="2" type="ORF">HMPREF1535_01605</name>
</gene>
<dbReference type="Proteomes" id="UP000033047">
    <property type="component" value="Unassembled WGS sequence"/>
</dbReference>
<dbReference type="AlphaFoldDB" id="A0A0F5JGU2"/>
<comment type="caution">
    <text evidence="2">The sequence shown here is derived from an EMBL/GenBank/DDBJ whole genome shotgun (WGS) entry which is preliminary data.</text>
</comment>
<dbReference type="GO" id="GO:0016787">
    <property type="term" value="F:hydrolase activity"/>
    <property type="evidence" value="ECO:0007669"/>
    <property type="project" value="InterPro"/>
</dbReference>